<feature type="domain" description="UspA" evidence="1">
    <location>
        <begin position="211"/>
        <end position="260"/>
    </location>
</feature>
<evidence type="ECO:0000313" key="2">
    <source>
        <dbReference type="EMBL" id="MBO1323628.1"/>
    </source>
</evidence>
<dbReference type="Gene3D" id="3.40.50.12370">
    <property type="match status" value="1"/>
</dbReference>
<evidence type="ECO:0000259" key="1">
    <source>
        <dbReference type="Pfam" id="PF00582"/>
    </source>
</evidence>
<dbReference type="Proteomes" id="UP000664073">
    <property type="component" value="Unassembled WGS sequence"/>
</dbReference>
<keyword evidence="3" id="KW-1185">Reference proteome</keyword>
<protein>
    <submittedName>
        <fullName evidence="2">Universal stress protein</fullName>
    </submittedName>
</protein>
<dbReference type="InterPro" id="IPR006016">
    <property type="entry name" value="UspA"/>
</dbReference>
<gene>
    <name evidence="2" type="ORF">J2D77_00465</name>
</gene>
<dbReference type="RefSeq" id="WP_207844040.1">
    <property type="nucleotide sequence ID" value="NZ_JAFVMH010000001.1"/>
</dbReference>
<sequence>MQRCLVILGQVEQAHGLLDMAAQVMARVGGTRMDVLAAREPAGGQPDQAPHEDQRQWADNLHAVFRQWKERAYGAGTWRPDQVEVNWLDPEITVDRIIGGYGKDADLLILGFPDPRDSGQKRAATRAAIFETGRPVLFVPPFWERPSGDRIFLAWKDTPGCRLAFTAARSFLRFAKSVTVLVPVGGTLPLDVLPGVSPVIRELPPTDSATQAGRTILDMAHADQADMLVMGGYEHGALYNRLMGSVTDEILSQPDLPVLLQH</sequence>
<accession>A0A939HLB3</accession>
<organism evidence="2 3">
    <name type="scientific">Acetobacter garciniae</name>
    <dbReference type="NCBI Taxonomy" id="2817435"/>
    <lineage>
        <taxon>Bacteria</taxon>
        <taxon>Pseudomonadati</taxon>
        <taxon>Pseudomonadota</taxon>
        <taxon>Alphaproteobacteria</taxon>
        <taxon>Acetobacterales</taxon>
        <taxon>Acetobacteraceae</taxon>
        <taxon>Acetobacter</taxon>
    </lineage>
</organism>
<comment type="caution">
    <text evidence="2">The sequence shown here is derived from an EMBL/GenBank/DDBJ whole genome shotgun (WGS) entry which is preliminary data.</text>
</comment>
<proteinExistence type="predicted"/>
<dbReference type="SUPFAM" id="SSF52402">
    <property type="entry name" value="Adenine nucleotide alpha hydrolases-like"/>
    <property type="match status" value="1"/>
</dbReference>
<name>A0A939HLB3_9PROT</name>
<reference evidence="2" key="1">
    <citation type="submission" date="2021-03" db="EMBL/GenBank/DDBJ databases">
        <title>The complete genome sequence of Acetobacter sp. TBRC 12339.</title>
        <authorList>
            <person name="Charoenyingcharoen P."/>
            <person name="Yukphan P."/>
        </authorList>
    </citation>
    <scope>NUCLEOTIDE SEQUENCE</scope>
    <source>
        <strain evidence="2">TBRC 12339</strain>
    </source>
</reference>
<evidence type="ECO:0000313" key="3">
    <source>
        <dbReference type="Proteomes" id="UP000664073"/>
    </source>
</evidence>
<dbReference type="CDD" id="cd00293">
    <property type="entry name" value="USP-like"/>
    <property type="match status" value="1"/>
</dbReference>
<dbReference type="Pfam" id="PF00582">
    <property type="entry name" value="Usp"/>
    <property type="match status" value="1"/>
</dbReference>
<dbReference type="AlphaFoldDB" id="A0A939HLB3"/>
<dbReference type="EMBL" id="JAFVMH010000001">
    <property type="protein sequence ID" value="MBO1323628.1"/>
    <property type="molecule type" value="Genomic_DNA"/>
</dbReference>